<evidence type="ECO:0000256" key="5">
    <source>
        <dbReference type="ARBA" id="ARBA00022771"/>
    </source>
</evidence>
<dbReference type="Gene3D" id="1.25.40.10">
    <property type="entry name" value="Tetratricopeptide repeat domain"/>
    <property type="match status" value="1"/>
</dbReference>
<sequence>MAGHKHKDGIDDISWFDNLLLEVKKVAEPIFKENKDDFLKNMLETLSKDSSECVLMNPKAPSKSIETSCHHRKRGNILFKMNRLDQALEEYTKSVAYAPSGSEECALAFANRSAVLFKCQLMSDCISDIKNALCANYPDNLKAKLYHRKMCCLKALNPRDPLINKTLAKARSLVSKMDQDKQKAMMDVLDHETRNLRYPREKINCHNWNFEDTVPAFDANNPVVPGFCDAIEMKYSPQYGRHMVATRDIKPGELLGLQKPYTRVVADHMRYKLCWHCSKQTWSSIPCNTCGEVVFCSAVCRDEAHKKYHYIECWLMTALLAYDGHTDIMERFIFPLRLTIMAYKEAGNSMKVLKKNLETVDAEKDPMKKGLVNGKFDPSKFSSIYCMESTPRSDDFDIILFTILHSLIGGFLFCIKTGLHSTEENVPIKLNTLMNDNYKFIIEFIYKNMWLITYNSSVVQLPNGSHDIAIDVGSLMTPGAFFNHSCAPMITHGNFGEYFTTVSICPIKKGEQIFESYGPILQDESKVERQDLLKTYNFTCDCNACKYNLEPLFLDDIQSMVTPKELSTIMKKVERWMVRVDQVTEELTSYVKSNNRKMDLSKDIKQVIKYVEQAWSMFPQKNAFPVLEAVNKLQILLTMLQTPILCLD</sequence>
<keyword evidence="1" id="KW-0489">Methyltransferase</keyword>
<dbReference type="InterPro" id="IPR046341">
    <property type="entry name" value="SET_dom_sf"/>
</dbReference>
<gene>
    <name evidence="9" type="ORF">HCN44_010540</name>
</gene>
<keyword evidence="7" id="KW-0802">TPR repeat</keyword>
<evidence type="ECO:0000256" key="1">
    <source>
        <dbReference type="ARBA" id="ARBA00022603"/>
    </source>
</evidence>
<dbReference type="GO" id="GO:0008170">
    <property type="term" value="F:N-methyltransferase activity"/>
    <property type="evidence" value="ECO:0007669"/>
    <property type="project" value="UniProtKB-ARBA"/>
</dbReference>
<keyword evidence="10" id="KW-1185">Reference proteome</keyword>
<keyword evidence="6" id="KW-0862">Zinc</keyword>
<dbReference type="InterPro" id="IPR019734">
    <property type="entry name" value="TPR_rpt"/>
</dbReference>
<proteinExistence type="predicted"/>
<dbReference type="GO" id="GO:0008757">
    <property type="term" value="F:S-adenosylmethionine-dependent methyltransferase activity"/>
    <property type="evidence" value="ECO:0007669"/>
    <property type="project" value="UniProtKB-ARBA"/>
</dbReference>
<dbReference type="InterPro" id="IPR011990">
    <property type="entry name" value="TPR-like_helical_dom_sf"/>
</dbReference>
<dbReference type="OrthoDB" id="7770870at2759"/>
<keyword evidence="3" id="KW-0949">S-adenosyl-L-methionine</keyword>
<dbReference type="PANTHER" id="PTHR46165:SF2">
    <property type="entry name" value="SET AND MYND DOMAIN-CONTAINING PROTEIN 4"/>
    <property type="match status" value="1"/>
</dbReference>
<dbReference type="SUPFAM" id="SSF48452">
    <property type="entry name" value="TPR-like"/>
    <property type="match status" value="1"/>
</dbReference>
<dbReference type="PROSITE" id="PS50280">
    <property type="entry name" value="SET"/>
    <property type="match status" value="1"/>
</dbReference>
<dbReference type="GO" id="GO:0008270">
    <property type="term" value="F:zinc ion binding"/>
    <property type="evidence" value="ECO:0007669"/>
    <property type="project" value="UniProtKB-KW"/>
</dbReference>
<evidence type="ECO:0000256" key="2">
    <source>
        <dbReference type="ARBA" id="ARBA00022679"/>
    </source>
</evidence>
<dbReference type="InterPro" id="IPR001214">
    <property type="entry name" value="SET_dom"/>
</dbReference>
<comment type="caution">
    <text evidence="9">The sequence shown here is derived from an EMBL/GenBank/DDBJ whole genome shotgun (WGS) entry which is preliminary data.</text>
</comment>
<dbReference type="AlphaFoldDB" id="A0A835CPD0"/>
<dbReference type="EMBL" id="JACMRX010000004">
    <property type="protein sequence ID" value="KAF7991739.1"/>
    <property type="molecule type" value="Genomic_DNA"/>
</dbReference>
<dbReference type="Proteomes" id="UP000639338">
    <property type="component" value="Unassembled WGS sequence"/>
</dbReference>
<evidence type="ECO:0000256" key="6">
    <source>
        <dbReference type="ARBA" id="ARBA00022833"/>
    </source>
</evidence>
<dbReference type="GO" id="GO:0005634">
    <property type="term" value="C:nucleus"/>
    <property type="evidence" value="ECO:0007669"/>
    <property type="project" value="TreeGrafter"/>
</dbReference>
<dbReference type="SUPFAM" id="SSF144232">
    <property type="entry name" value="HIT/MYND zinc finger-like"/>
    <property type="match status" value="1"/>
</dbReference>
<dbReference type="PROSITE" id="PS50005">
    <property type="entry name" value="TPR"/>
    <property type="match status" value="1"/>
</dbReference>
<reference evidence="9 10" key="1">
    <citation type="submission" date="2020-08" db="EMBL/GenBank/DDBJ databases">
        <title>Aphidius gifuensis genome sequencing and assembly.</title>
        <authorList>
            <person name="Du Z."/>
        </authorList>
    </citation>
    <scope>NUCLEOTIDE SEQUENCE [LARGE SCALE GENOMIC DNA]</scope>
    <source>
        <strain evidence="9">YNYX2018</strain>
        <tissue evidence="9">Adults</tissue>
    </source>
</reference>
<protein>
    <recommendedName>
        <fullName evidence="8">SET domain-containing protein</fullName>
    </recommendedName>
</protein>
<organism evidence="9 10">
    <name type="scientific">Aphidius gifuensis</name>
    <name type="common">Parasitoid wasp</name>
    <dbReference type="NCBI Taxonomy" id="684658"/>
    <lineage>
        <taxon>Eukaryota</taxon>
        <taxon>Metazoa</taxon>
        <taxon>Ecdysozoa</taxon>
        <taxon>Arthropoda</taxon>
        <taxon>Hexapoda</taxon>
        <taxon>Insecta</taxon>
        <taxon>Pterygota</taxon>
        <taxon>Neoptera</taxon>
        <taxon>Endopterygota</taxon>
        <taxon>Hymenoptera</taxon>
        <taxon>Apocrita</taxon>
        <taxon>Ichneumonoidea</taxon>
        <taxon>Braconidae</taxon>
        <taxon>Aphidiinae</taxon>
        <taxon>Aphidius</taxon>
    </lineage>
</organism>
<dbReference type="GO" id="GO:0042826">
    <property type="term" value="F:histone deacetylase binding"/>
    <property type="evidence" value="ECO:0007669"/>
    <property type="project" value="TreeGrafter"/>
</dbReference>
<name>A0A835CPD0_APHGI</name>
<keyword evidence="4" id="KW-0479">Metal-binding</keyword>
<evidence type="ECO:0000313" key="10">
    <source>
        <dbReference type="Proteomes" id="UP000639338"/>
    </source>
</evidence>
<dbReference type="GO" id="GO:0032259">
    <property type="term" value="P:methylation"/>
    <property type="evidence" value="ECO:0007669"/>
    <property type="project" value="UniProtKB-KW"/>
</dbReference>
<dbReference type="GO" id="GO:0008276">
    <property type="term" value="F:protein methyltransferase activity"/>
    <property type="evidence" value="ECO:0007669"/>
    <property type="project" value="UniProtKB-ARBA"/>
</dbReference>
<dbReference type="PANTHER" id="PTHR46165">
    <property type="entry name" value="SET AND MYND DOMAIN-CONTAINING PROTEIN 4"/>
    <property type="match status" value="1"/>
</dbReference>
<keyword evidence="5" id="KW-0863">Zinc-finger</keyword>
<evidence type="ECO:0000259" key="8">
    <source>
        <dbReference type="PROSITE" id="PS50280"/>
    </source>
</evidence>
<evidence type="ECO:0000256" key="7">
    <source>
        <dbReference type="PROSITE-ProRule" id="PRU00339"/>
    </source>
</evidence>
<dbReference type="Pfam" id="PF00856">
    <property type="entry name" value="SET"/>
    <property type="match status" value="1"/>
</dbReference>
<dbReference type="PROSITE" id="PS01360">
    <property type="entry name" value="ZF_MYND_1"/>
    <property type="match status" value="1"/>
</dbReference>
<keyword evidence="2" id="KW-0808">Transferase</keyword>
<dbReference type="InterPro" id="IPR052097">
    <property type="entry name" value="SET-MYND_domain_protein"/>
</dbReference>
<accession>A0A835CPD0</accession>
<feature type="domain" description="SET" evidence="8">
    <location>
        <begin position="229"/>
        <end position="518"/>
    </location>
</feature>
<feature type="repeat" description="TPR" evidence="7">
    <location>
        <begin position="68"/>
        <end position="101"/>
    </location>
</feature>
<dbReference type="InterPro" id="IPR002893">
    <property type="entry name" value="Znf_MYND"/>
</dbReference>
<dbReference type="SUPFAM" id="SSF82199">
    <property type="entry name" value="SET domain"/>
    <property type="match status" value="1"/>
</dbReference>
<evidence type="ECO:0000256" key="3">
    <source>
        <dbReference type="ARBA" id="ARBA00022691"/>
    </source>
</evidence>
<dbReference type="GO" id="GO:0005737">
    <property type="term" value="C:cytoplasm"/>
    <property type="evidence" value="ECO:0007669"/>
    <property type="project" value="TreeGrafter"/>
</dbReference>
<evidence type="ECO:0000256" key="4">
    <source>
        <dbReference type="ARBA" id="ARBA00022723"/>
    </source>
</evidence>
<dbReference type="Gene3D" id="2.170.270.10">
    <property type="entry name" value="SET domain"/>
    <property type="match status" value="1"/>
</dbReference>
<evidence type="ECO:0000313" key="9">
    <source>
        <dbReference type="EMBL" id="KAF7991739.1"/>
    </source>
</evidence>